<dbReference type="EMBL" id="JABFAA010000001">
    <property type="protein sequence ID" value="MBA0675127.1"/>
    <property type="molecule type" value="Genomic_DNA"/>
</dbReference>
<dbReference type="AlphaFoldDB" id="A0A7J8WJB0"/>
<evidence type="ECO:0000313" key="1">
    <source>
        <dbReference type="EMBL" id="MBA0675127.1"/>
    </source>
</evidence>
<comment type="caution">
    <text evidence="1">The sequence shown here is derived from an EMBL/GenBank/DDBJ whole genome shotgun (WGS) entry which is preliminary data.</text>
</comment>
<name>A0A7J8WJB0_GOSAI</name>
<feature type="non-terminal residue" evidence="1">
    <location>
        <position position="99"/>
    </location>
</feature>
<accession>A0A7J8WJB0</accession>
<sequence length="99" mass="11528">MHALKYFSKARKVLDFGGFDNKLLDENYLRCVDWIEDAARVLDIKVISDFITVLWNVWNSKNNKIFRGVEDDTKAYYSLVARDANGFVHGGRMGYMNKE</sequence>
<reference evidence="1 2" key="1">
    <citation type="journal article" date="2019" name="Genome Biol. Evol.">
        <title>Insights into the evolution of the New World diploid cottons (Gossypium, subgenus Houzingenia) based on genome sequencing.</title>
        <authorList>
            <person name="Grover C.E."/>
            <person name="Arick M.A. 2nd"/>
            <person name="Thrash A."/>
            <person name="Conover J.L."/>
            <person name="Sanders W.S."/>
            <person name="Peterson D.G."/>
            <person name="Frelichowski J.E."/>
            <person name="Scheffler J.A."/>
            <person name="Scheffler B.E."/>
            <person name="Wendel J.F."/>
        </authorList>
    </citation>
    <scope>NUCLEOTIDE SEQUENCE [LARGE SCALE GENOMIC DNA]</scope>
    <source>
        <strain evidence="1">185</strain>
        <tissue evidence="1">Leaf</tissue>
    </source>
</reference>
<keyword evidence="2" id="KW-1185">Reference proteome</keyword>
<evidence type="ECO:0000313" key="2">
    <source>
        <dbReference type="Proteomes" id="UP000593577"/>
    </source>
</evidence>
<dbReference type="Proteomes" id="UP000593577">
    <property type="component" value="Unassembled WGS sequence"/>
</dbReference>
<protein>
    <submittedName>
        <fullName evidence="1">Uncharacterized protein</fullName>
    </submittedName>
</protein>
<gene>
    <name evidence="1" type="ORF">Goari_016687</name>
</gene>
<proteinExistence type="predicted"/>
<organism evidence="1 2">
    <name type="scientific">Gossypium aridum</name>
    <name type="common">American cotton</name>
    <name type="synonym">Erioxylum aridum</name>
    <dbReference type="NCBI Taxonomy" id="34290"/>
    <lineage>
        <taxon>Eukaryota</taxon>
        <taxon>Viridiplantae</taxon>
        <taxon>Streptophyta</taxon>
        <taxon>Embryophyta</taxon>
        <taxon>Tracheophyta</taxon>
        <taxon>Spermatophyta</taxon>
        <taxon>Magnoliopsida</taxon>
        <taxon>eudicotyledons</taxon>
        <taxon>Gunneridae</taxon>
        <taxon>Pentapetalae</taxon>
        <taxon>rosids</taxon>
        <taxon>malvids</taxon>
        <taxon>Malvales</taxon>
        <taxon>Malvaceae</taxon>
        <taxon>Malvoideae</taxon>
        <taxon>Gossypium</taxon>
    </lineage>
</organism>